<dbReference type="RefSeq" id="WP_345455969.1">
    <property type="nucleotide sequence ID" value="NZ_BAABKG010000002.1"/>
</dbReference>
<evidence type="ECO:0000256" key="2">
    <source>
        <dbReference type="ARBA" id="ARBA00022801"/>
    </source>
</evidence>
<comment type="caution">
    <text evidence="5">The sequence shown here is derived from an EMBL/GenBank/DDBJ whole genome shotgun (WGS) entry which is preliminary data.</text>
</comment>
<dbReference type="EMBL" id="BAABKG010000002">
    <property type="protein sequence ID" value="GAA5144858.1"/>
    <property type="molecule type" value="Genomic_DNA"/>
</dbReference>
<dbReference type="InterPro" id="IPR011042">
    <property type="entry name" value="6-blade_b-propeller_TolB-like"/>
</dbReference>
<dbReference type="Gene3D" id="2.120.10.30">
    <property type="entry name" value="TolB, C-terminal domain"/>
    <property type="match status" value="2"/>
</dbReference>
<dbReference type="PANTHER" id="PTHR42776:SF13">
    <property type="entry name" value="DIPEPTIDYL-PEPTIDASE 5"/>
    <property type="match status" value="1"/>
</dbReference>
<keyword evidence="1" id="KW-0732">Signal</keyword>
<keyword evidence="2" id="KW-0378">Hydrolase</keyword>
<name>A0ABP9PDH8_9ACTN</name>
<evidence type="ECO:0000313" key="5">
    <source>
        <dbReference type="EMBL" id="GAA5144858.1"/>
    </source>
</evidence>
<protein>
    <submittedName>
        <fullName evidence="5">S9 family peptidase</fullName>
    </submittedName>
</protein>
<dbReference type="InterPro" id="IPR001375">
    <property type="entry name" value="Peptidase_S9_cat"/>
</dbReference>
<dbReference type="Gene3D" id="3.40.50.1820">
    <property type="entry name" value="alpha/beta hydrolase"/>
    <property type="match status" value="1"/>
</dbReference>
<evidence type="ECO:0000256" key="3">
    <source>
        <dbReference type="SAM" id="MobiDB-lite"/>
    </source>
</evidence>
<evidence type="ECO:0000259" key="4">
    <source>
        <dbReference type="Pfam" id="PF00326"/>
    </source>
</evidence>
<proteinExistence type="predicted"/>
<dbReference type="InterPro" id="IPR029058">
    <property type="entry name" value="AB_hydrolase_fold"/>
</dbReference>
<feature type="domain" description="Peptidase S9 prolyl oligopeptidase catalytic" evidence="4">
    <location>
        <begin position="474"/>
        <end position="678"/>
    </location>
</feature>
<accession>A0ABP9PDH8</accession>
<dbReference type="Proteomes" id="UP001500221">
    <property type="component" value="Unassembled WGS sequence"/>
</dbReference>
<dbReference type="SUPFAM" id="SSF53474">
    <property type="entry name" value="alpha/beta-Hydrolases"/>
    <property type="match status" value="1"/>
</dbReference>
<feature type="region of interest" description="Disordered" evidence="3">
    <location>
        <begin position="685"/>
        <end position="704"/>
    </location>
</feature>
<gene>
    <name evidence="5" type="ORF">GCM10023340_13200</name>
</gene>
<sequence>MATGPTTPFHDLDHVNALPRVSGLAMSPDGARLVTTVATPSSDGTAFRAALWEVDPTGERPAVRLTRSAKGEAGAAFDGDGDLYFTSARPDPDGEGDGEPRPALWLLPRAGGEARVVLSRPGGVSSVHAASAAPAVFVMADLMPGASSEDDDAALREERSKAGISAILHDGYPIRFWDHDLGPGQPHLHAVRPVRPRRGDAAAPGTVDRAASELRDLTPGVGPALLHASPQVAPDGSFVLVGSQREVGAADSCSELVRVDVRTRRRRVLATSPDAEYFPGPVSPDGARAVVGVETRSTPLEAPRVSLAVVDLASGDLAPLAPDFDRWPIPLAWFPDGRSVLVVAADDGRAPLFRVEVATGAVTRLTDDDAAYSAACVHPDGGTVFGVRSSYGFPPEVVRVDVASGEVARLEGPAERPRLPGRLVEVETTAADGVRVRAWLALPRGANRTNPAPLVLWIHGGPLGSWNEWSWRWLPWNLVAEGYAVLLPDPRLSVGYGQDFVQRGWGRWGSEPYTDLMAVTDAAEARPDVDETRTAAMGGSFGGYMANWVAGHTDRFRAIVTHASLWALDAFGPTTDAAHYWQREMTPEMSVANSPHLHVGEIVTPMLVVHGDKDYRVPIGEGLRLWYDLLARSGRPAAADGSTDHRFLYFPDENHWILSPQHARVWYETVLGFLSRHVLGTERPQARGLGLEPPSDSSDAGVPG</sequence>
<evidence type="ECO:0000313" key="6">
    <source>
        <dbReference type="Proteomes" id="UP001500221"/>
    </source>
</evidence>
<organism evidence="5 6">
    <name type="scientific">Nocardioides marinquilinus</name>
    <dbReference type="NCBI Taxonomy" id="1210400"/>
    <lineage>
        <taxon>Bacteria</taxon>
        <taxon>Bacillati</taxon>
        <taxon>Actinomycetota</taxon>
        <taxon>Actinomycetes</taxon>
        <taxon>Propionibacteriales</taxon>
        <taxon>Nocardioidaceae</taxon>
        <taxon>Nocardioides</taxon>
    </lineage>
</organism>
<evidence type="ECO:0000256" key="1">
    <source>
        <dbReference type="ARBA" id="ARBA00022729"/>
    </source>
</evidence>
<dbReference type="Pfam" id="PF00326">
    <property type="entry name" value="Peptidase_S9"/>
    <property type="match status" value="1"/>
</dbReference>
<feature type="region of interest" description="Disordered" evidence="3">
    <location>
        <begin position="81"/>
        <end position="101"/>
    </location>
</feature>
<keyword evidence="6" id="KW-1185">Reference proteome</keyword>
<dbReference type="SUPFAM" id="SSF82171">
    <property type="entry name" value="DPP6 N-terminal domain-like"/>
    <property type="match status" value="1"/>
</dbReference>
<reference evidence="6" key="1">
    <citation type="journal article" date="2019" name="Int. J. Syst. Evol. Microbiol.">
        <title>The Global Catalogue of Microorganisms (GCM) 10K type strain sequencing project: providing services to taxonomists for standard genome sequencing and annotation.</title>
        <authorList>
            <consortium name="The Broad Institute Genomics Platform"/>
            <consortium name="The Broad Institute Genome Sequencing Center for Infectious Disease"/>
            <person name="Wu L."/>
            <person name="Ma J."/>
        </authorList>
    </citation>
    <scope>NUCLEOTIDE SEQUENCE [LARGE SCALE GENOMIC DNA]</scope>
    <source>
        <strain evidence="6">JCM 18459</strain>
    </source>
</reference>
<dbReference type="PANTHER" id="PTHR42776">
    <property type="entry name" value="SERINE PEPTIDASE S9 FAMILY MEMBER"/>
    <property type="match status" value="1"/>
</dbReference>